<accession>A0A919NMZ6</accession>
<sequence>MPGEPVRSKTQMPADRVIAVLPNPDTREITTNRTAFRRTARPPENEPTGFILKT</sequence>
<dbReference type="EMBL" id="BOMY01000025">
    <property type="protein sequence ID" value="GIF21148.1"/>
    <property type="molecule type" value="Genomic_DNA"/>
</dbReference>
<dbReference type="AlphaFoldDB" id="A0A919NMZ6"/>
<protein>
    <submittedName>
        <fullName evidence="1">Uncharacterized protein</fullName>
    </submittedName>
</protein>
<gene>
    <name evidence="1" type="ORF">Ate02nite_38780</name>
</gene>
<name>A0A919NMZ6_9ACTN</name>
<evidence type="ECO:0000313" key="2">
    <source>
        <dbReference type="Proteomes" id="UP000623608"/>
    </source>
</evidence>
<reference evidence="1" key="1">
    <citation type="submission" date="2021-01" db="EMBL/GenBank/DDBJ databases">
        <title>Whole genome shotgun sequence of Actinoplanes tereljensis NBRC 105297.</title>
        <authorList>
            <person name="Komaki H."/>
            <person name="Tamura T."/>
        </authorList>
    </citation>
    <scope>NUCLEOTIDE SEQUENCE</scope>
    <source>
        <strain evidence="1">NBRC 105297</strain>
    </source>
</reference>
<organism evidence="1 2">
    <name type="scientific">Paractinoplanes tereljensis</name>
    <dbReference type="NCBI Taxonomy" id="571912"/>
    <lineage>
        <taxon>Bacteria</taxon>
        <taxon>Bacillati</taxon>
        <taxon>Actinomycetota</taxon>
        <taxon>Actinomycetes</taxon>
        <taxon>Micromonosporales</taxon>
        <taxon>Micromonosporaceae</taxon>
        <taxon>Paractinoplanes</taxon>
    </lineage>
</organism>
<dbReference type="Proteomes" id="UP000623608">
    <property type="component" value="Unassembled WGS sequence"/>
</dbReference>
<proteinExistence type="predicted"/>
<comment type="caution">
    <text evidence="1">The sequence shown here is derived from an EMBL/GenBank/DDBJ whole genome shotgun (WGS) entry which is preliminary data.</text>
</comment>
<keyword evidence="2" id="KW-1185">Reference proteome</keyword>
<evidence type="ECO:0000313" key="1">
    <source>
        <dbReference type="EMBL" id="GIF21148.1"/>
    </source>
</evidence>